<dbReference type="AlphaFoldDB" id="A0A1S3Q8C2"/>
<evidence type="ECO:0000313" key="2">
    <source>
        <dbReference type="RefSeq" id="XP_014036196.1"/>
    </source>
</evidence>
<dbReference type="Proteomes" id="UP001652741">
    <property type="component" value="Chromosome ssa29"/>
</dbReference>
<keyword evidence="1" id="KW-1185">Reference proteome</keyword>
<proteinExistence type="predicted"/>
<organism evidence="1 2">
    <name type="scientific">Salmo salar</name>
    <name type="common">Atlantic salmon</name>
    <dbReference type="NCBI Taxonomy" id="8030"/>
    <lineage>
        <taxon>Eukaryota</taxon>
        <taxon>Metazoa</taxon>
        <taxon>Chordata</taxon>
        <taxon>Craniata</taxon>
        <taxon>Vertebrata</taxon>
        <taxon>Euteleostomi</taxon>
        <taxon>Actinopterygii</taxon>
        <taxon>Neopterygii</taxon>
        <taxon>Teleostei</taxon>
        <taxon>Protacanthopterygii</taxon>
        <taxon>Salmoniformes</taxon>
        <taxon>Salmonidae</taxon>
        <taxon>Salmoninae</taxon>
        <taxon>Salmo</taxon>
    </lineage>
</organism>
<dbReference type="RefSeq" id="XP_014036196.1">
    <property type="nucleotide sequence ID" value="XM_014180721.2"/>
</dbReference>
<gene>
    <name evidence="2" type="primary">acad11</name>
</gene>
<protein>
    <submittedName>
        <fullName evidence="2">Acyl-CoA dehydrogenase family member 11 isoform X3</fullName>
    </submittedName>
</protein>
<accession>A0A1S3Q8C2</accession>
<evidence type="ECO:0000313" key="1">
    <source>
        <dbReference type="Proteomes" id="UP001652741"/>
    </source>
</evidence>
<name>A0A1S3Q8C2_SALSA</name>
<reference evidence="2" key="1">
    <citation type="submission" date="2025-08" db="UniProtKB">
        <authorList>
            <consortium name="RefSeq"/>
        </authorList>
    </citation>
    <scope>IDENTIFICATION</scope>
</reference>
<sequence>MTSSLSDNAGHLCPPPPVQCQCSECCPVWPECGAVGPGWAADCTKEVVAHWKAECGLAIDSTLLLTLHSAHTLGTLGSRTARKQLTHT</sequence>